<dbReference type="RefSeq" id="WP_126917381.1">
    <property type="nucleotide sequence ID" value="NZ_CP034587.1"/>
</dbReference>
<keyword evidence="3 6" id="KW-0378">Hydrolase</keyword>
<dbReference type="EMBL" id="CP034587">
    <property type="protein sequence ID" value="AZQ74879.1"/>
    <property type="molecule type" value="Genomic_DNA"/>
</dbReference>
<dbReference type="InterPro" id="IPR001915">
    <property type="entry name" value="Peptidase_M48"/>
</dbReference>
<dbReference type="Proteomes" id="UP000267900">
    <property type="component" value="Chromosome"/>
</dbReference>
<accession>A0A3S9PR57</accession>
<feature type="domain" description="Peptidase M48" evidence="8">
    <location>
        <begin position="130"/>
        <end position="184"/>
    </location>
</feature>
<comment type="cofactor">
    <cofactor evidence="6">
        <name>Zn(2+)</name>
        <dbReference type="ChEBI" id="CHEBI:29105"/>
    </cofactor>
    <text evidence="6">Binds 1 zinc ion per subunit.</text>
</comment>
<dbReference type="PANTHER" id="PTHR34978">
    <property type="entry name" value="POSSIBLE SENSOR-TRANSDUCER PROTEIN BLAR"/>
    <property type="match status" value="1"/>
</dbReference>
<dbReference type="Gene3D" id="3.30.2010.10">
    <property type="entry name" value="Metalloproteases ('zincins'), catalytic domain"/>
    <property type="match status" value="1"/>
</dbReference>
<keyword evidence="10" id="KW-1185">Reference proteome</keyword>
<keyword evidence="5 6" id="KW-0482">Metalloprotease</keyword>
<evidence type="ECO:0000256" key="7">
    <source>
        <dbReference type="SAM" id="Phobius"/>
    </source>
</evidence>
<proteinExistence type="inferred from homology"/>
<dbReference type="GO" id="GO:0046872">
    <property type="term" value="F:metal ion binding"/>
    <property type="evidence" value="ECO:0007669"/>
    <property type="project" value="UniProtKB-KW"/>
</dbReference>
<gene>
    <name evidence="9" type="ORF">EKH77_30055</name>
</gene>
<dbReference type="PANTHER" id="PTHR34978:SF3">
    <property type="entry name" value="SLR0241 PROTEIN"/>
    <property type="match status" value="1"/>
</dbReference>
<feature type="transmembrane region" description="Helical" evidence="7">
    <location>
        <begin position="81"/>
        <end position="104"/>
    </location>
</feature>
<keyword evidence="4 6" id="KW-0862">Zinc</keyword>
<name>A0A3S9PR57_STRLT</name>
<reference evidence="9 10" key="1">
    <citation type="submission" date="2018-12" db="EMBL/GenBank/DDBJ databases">
        <title>The whole draft genome of Streptomyce luteoverticillatus CGMCC 15060.</title>
        <authorList>
            <person name="Feng Z."/>
            <person name="Chen G."/>
            <person name="Zhang J."/>
            <person name="Zhu H."/>
            <person name="Yu X."/>
            <person name="Zhang W."/>
            <person name="Zhang X."/>
        </authorList>
    </citation>
    <scope>NUCLEOTIDE SEQUENCE [LARGE SCALE GENOMIC DNA]</scope>
    <source>
        <strain evidence="9 10">CGMCC 15060</strain>
    </source>
</reference>
<evidence type="ECO:0000256" key="4">
    <source>
        <dbReference type="ARBA" id="ARBA00022833"/>
    </source>
</evidence>
<evidence type="ECO:0000259" key="8">
    <source>
        <dbReference type="Pfam" id="PF01435"/>
    </source>
</evidence>
<evidence type="ECO:0000313" key="9">
    <source>
        <dbReference type="EMBL" id="AZQ74879.1"/>
    </source>
</evidence>
<sequence>MTWAVWAPLIIPFLAVPAARRLAAALPPRPAALLLVAAAVTLACLSGAALALLAGAAVLRLPVVASLGHLSVPLLERVAPAAVPVGVVAAVAAGAVAVAVARVLHGHRAARARVSRELAGHSRAGDLTVLPDEGADAYALPGRPGGVVVTAGMLRGLDADERAVLLAHERAHLTGRHHLLLLLARLAACAHPALRGLREPLAFQVERWADEAAAVAVGDRRLAARAVARAALVASAAPAGRVRPAGALPAAAGPVPRRVAALLSAPPVARGAFARARSVSAVLLACLLVSGAAAAEATTDLHEDIETAQAGSAAPPGP</sequence>
<dbReference type="GO" id="GO:0006508">
    <property type="term" value="P:proteolysis"/>
    <property type="evidence" value="ECO:0007669"/>
    <property type="project" value="UniProtKB-KW"/>
</dbReference>
<dbReference type="Pfam" id="PF01435">
    <property type="entry name" value="Peptidase_M48"/>
    <property type="match status" value="1"/>
</dbReference>
<keyword evidence="7" id="KW-0812">Transmembrane</keyword>
<feature type="transmembrane region" description="Helical" evidence="7">
    <location>
        <begin position="33"/>
        <end position="53"/>
    </location>
</feature>
<evidence type="ECO:0000313" key="10">
    <source>
        <dbReference type="Proteomes" id="UP000267900"/>
    </source>
</evidence>
<evidence type="ECO:0000256" key="6">
    <source>
        <dbReference type="RuleBase" id="RU003983"/>
    </source>
</evidence>
<keyword evidence="7" id="KW-0472">Membrane</keyword>
<evidence type="ECO:0000256" key="5">
    <source>
        <dbReference type="ARBA" id="ARBA00023049"/>
    </source>
</evidence>
<dbReference type="AlphaFoldDB" id="A0A3S9PR57"/>
<keyword evidence="1 6" id="KW-0645">Protease</keyword>
<dbReference type="InterPro" id="IPR052173">
    <property type="entry name" value="Beta-lactam_resp_regulator"/>
</dbReference>
<dbReference type="GO" id="GO:0004222">
    <property type="term" value="F:metalloendopeptidase activity"/>
    <property type="evidence" value="ECO:0007669"/>
    <property type="project" value="InterPro"/>
</dbReference>
<evidence type="ECO:0000256" key="3">
    <source>
        <dbReference type="ARBA" id="ARBA00022801"/>
    </source>
</evidence>
<keyword evidence="7" id="KW-1133">Transmembrane helix</keyword>
<keyword evidence="2" id="KW-0479">Metal-binding</keyword>
<evidence type="ECO:0000256" key="1">
    <source>
        <dbReference type="ARBA" id="ARBA00022670"/>
    </source>
</evidence>
<organism evidence="9 10">
    <name type="scientific">Streptomyces luteoverticillatus</name>
    <name type="common">Streptoverticillium luteoverticillatus</name>
    <dbReference type="NCBI Taxonomy" id="66425"/>
    <lineage>
        <taxon>Bacteria</taxon>
        <taxon>Bacillati</taxon>
        <taxon>Actinomycetota</taxon>
        <taxon>Actinomycetes</taxon>
        <taxon>Kitasatosporales</taxon>
        <taxon>Streptomycetaceae</taxon>
        <taxon>Streptomyces</taxon>
    </lineage>
</organism>
<evidence type="ECO:0000256" key="2">
    <source>
        <dbReference type="ARBA" id="ARBA00022723"/>
    </source>
</evidence>
<protein>
    <submittedName>
        <fullName evidence="9">M56 family peptidase</fullName>
    </submittedName>
</protein>
<comment type="similarity">
    <text evidence="6">Belongs to the peptidase M48 family.</text>
</comment>
<dbReference type="OrthoDB" id="9785340at2"/>